<dbReference type="GO" id="GO:0005249">
    <property type="term" value="F:voltage-gated potassium channel activity"/>
    <property type="evidence" value="ECO:0007669"/>
    <property type="project" value="TreeGrafter"/>
</dbReference>
<dbReference type="Proteomes" id="UP000692954">
    <property type="component" value="Unassembled WGS sequence"/>
</dbReference>
<dbReference type="InterPro" id="IPR000595">
    <property type="entry name" value="cNMP-bd_dom"/>
</dbReference>
<dbReference type="PROSITE" id="PS50042">
    <property type="entry name" value="CNMP_BINDING_3"/>
    <property type="match status" value="1"/>
</dbReference>
<feature type="transmembrane region" description="Helical" evidence="1">
    <location>
        <begin position="343"/>
        <end position="364"/>
    </location>
</feature>
<proteinExistence type="predicted"/>
<evidence type="ECO:0000256" key="1">
    <source>
        <dbReference type="SAM" id="Phobius"/>
    </source>
</evidence>
<feature type="transmembrane region" description="Helical" evidence="1">
    <location>
        <begin position="178"/>
        <end position="196"/>
    </location>
</feature>
<sequence length="839" mass="99338">MIQDEMKNQFLILSPSQSYDGSIMMNKNEQESYFQVGKRIGMLHPRQPSYYVEEDKTPAFEIFDLKAHKQNKGITWQFRNQKQQTILKNNITEVNTFKKNQKKVLLFIEKLKQNLNLENKQYKIINSIIFSPLNTGKKIYKNSVQPSLTVIWNLIIFFFCTLLLIVSPIEYIYQENGYLNYLFATMIILIILDYIHKYTSQRQQEKQLNNNQQFIEQIFRSTTTLMDTSCIILLAVLILSNNEIIKSISLLIIKFLIFKKIILTFNKRIYYELSDLSLLIISILFTCHFFTCINLRQTFILKQDFEGVQDMLYQYLIIYINYILQFGNLKFSTEDDTLQNQLFNRFTTLILLFYKILIIKLIILNSLDFFQEYKKVKDLKLLQNFLHKQKVSQKLKDQISLKLEQIFLKNISQDNIENYFESCLEKETVFQEFKEQKLINFVNQFSIFSKFSSSTKQQIAQNLIPMILNKNDKLTCNQFGDQYNIYLLYQGKVAHGLTEKITEFNKIFRGECFGQFSFFTGQEYKNLITSLDYSLLYKLSRDKFLKIISSNIQDLEIATFIKDQVLFNNNYQIIDQFCLYCQEKTHLIINCPKIHLIKNNIGFYDKYLYSPNQHRKSYNRRKKSSQDQIQNHFKKLVDIPINHYSSQESSSELNQLSSSIIESNLVQKEGKFQVDSCINLLNEINNDNLIQSSQKDQQYQEIISSGQSQQQQQKLQSKNVFDQKISNLFNRAYSLKLIPSLQSNPSPIVKIQTPSLPTGTEFQNLVSDNPFMENIFKIDLDRIQDFEIYYPEYNIMKVLFRFKRSLRRSSEYKSKLTINQSVALMIGKFIQKRDQLSKI</sequence>
<dbReference type="EMBL" id="CAJJDN010000039">
    <property type="protein sequence ID" value="CAD8079719.1"/>
    <property type="molecule type" value="Genomic_DNA"/>
</dbReference>
<dbReference type="AlphaFoldDB" id="A0A8S1MJN7"/>
<dbReference type="PANTHER" id="PTHR45689">
    <property type="entry name" value="I[[H]] CHANNEL, ISOFORM E"/>
    <property type="match status" value="1"/>
</dbReference>
<feature type="transmembrane region" description="Helical" evidence="1">
    <location>
        <begin position="244"/>
        <end position="262"/>
    </location>
</feature>
<dbReference type="InterPro" id="IPR051413">
    <property type="entry name" value="K/Na_HCN_channel"/>
</dbReference>
<comment type="caution">
    <text evidence="3">The sequence shown here is derived from an EMBL/GenBank/DDBJ whole genome shotgun (WGS) entry which is preliminary data.</text>
</comment>
<dbReference type="GO" id="GO:0098855">
    <property type="term" value="C:HCN channel complex"/>
    <property type="evidence" value="ECO:0007669"/>
    <property type="project" value="TreeGrafter"/>
</dbReference>
<dbReference type="OrthoDB" id="308495at2759"/>
<evidence type="ECO:0000313" key="4">
    <source>
        <dbReference type="Proteomes" id="UP000692954"/>
    </source>
</evidence>
<keyword evidence="1" id="KW-0812">Transmembrane</keyword>
<keyword evidence="1" id="KW-1133">Transmembrane helix</keyword>
<accession>A0A8S1MJN7</accession>
<gene>
    <name evidence="3" type="ORF">PSON_ATCC_30995.1.T0390254</name>
</gene>
<keyword evidence="1" id="KW-0472">Membrane</keyword>
<feature type="transmembrane region" description="Helical" evidence="1">
    <location>
        <begin position="147"/>
        <end position="166"/>
    </location>
</feature>
<reference evidence="3" key="1">
    <citation type="submission" date="2021-01" db="EMBL/GenBank/DDBJ databases">
        <authorList>
            <consortium name="Genoscope - CEA"/>
            <person name="William W."/>
        </authorList>
    </citation>
    <scope>NUCLEOTIDE SEQUENCE</scope>
</reference>
<keyword evidence="4" id="KW-1185">Reference proteome</keyword>
<dbReference type="GO" id="GO:0003254">
    <property type="term" value="P:regulation of membrane depolarization"/>
    <property type="evidence" value="ECO:0007669"/>
    <property type="project" value="TreeGrafter"/>
</dbReference>
<feature type="transmembrane region" description="Helical" evidence="1">
    <location>
        <begin position="269"/>
        <end position="291"/>
    </location>
</feature>
<name>A0A8S1MJN7_9CILI</name>
<feature type="transmembrane region" description="Helical" evidence="1">
    <location>
        <begin position="217"/>
        <end position="238"/>
    </location>
</feature>
<feature type="transmembrane region" description="Helical" evidence="1">
    <location>
        <begin position="311"/>
        <end position="331"/>
    </location>
</feature>
<dbReference type="GO" id="GO:0035725">
    <property type="term" value="P:sodium ion transmembrane transport"/>
    <property type="evidence" value="ECO:0007669"/>
    <property type="project" value="TreeGrafter"/>
</dbReference>
<evidence type="ECO:0000259" key="2">
    <source>
        <dbReference type="PROSITE" id="PS50042"/>
    </source>
</evidence>
<evidence type="ECO:0000313" key="3">
    <source>
        <dbReference type="EMBL" id="CAD8079719.1"/>
    </source>
</evidence>
<organism evidence="3 4">
    <name type="scientific">Paramecium sonneborni</name>
    <dbReference type="NCBI Taxonomy" id="65129"/>
    <lineage>
        <taxon>Eukaryota</taxon>
        <taxon>Sar</taxon>
        <taxon>Alveolata</taxon>
        <taxon>Ciliophora</taxon>
        <taxon>Intramacronucleata</taxon>
        <taxon>Oligohymenophorea</taxon>
        <taxon>Peniculida</taxon>
        <taxon>Parameciidae</taxon>
        <taxon>Paramecium</taxon>
    </lineage>
</organism>
<dbReference type="PANTHER" id="PTHR45689:SF5">
    <property type="entry name" value="I[[H]] CHANNEL, ISOFORM E"/>
    <property type="match status" value="1"/>
</dbReference>
<protein>
    <recommendedName>
        <fullName evidence="2">Cyclic nucleotide-binding domain-containing protein</fullName>
    </recommendedName>
</protein>
<feature type="domain" description="Cyclic nucleotide-binding" evidence="2">
    <location>
        <begin position="447"/>
        <end position="548"/>
    </location>
</feature>